<sequence length="137" mass="15519">MSLLRALFSLKACQNIHIHSIFKKKEIILSNQSQEQKYTLAMLVRALFLMDNILILIQLNDGYVSTYADQHYGRIRGKNPVTGVDPAIIFLIVFGCLVGGFFIICIFGTLILGIFDNGTRCTRRSLRNRELNNLSPL</sequence>
<evidence type="ECO:0000313" key="2">
    <source>
        <dbReference type="EMBL" id="CAF3710621.1"/>
    </source>
</evidence>
<dbReference type="Proteomes" id="UP000663838">
    <property type="component" value="Unassembled WGS sequence"/>
</dbReference>
<comment type="caution">
    <text evidence="2">The sequence shown here is derived from an EMBL/GenBank/DDBJ whole genome shotgun (WGS) entry which is preliminary data.</text>
</comment>
<name>A0A818VCB4_9BILA</name>
<keyword evidence="1" id="KW-0472">Membrane</keyword>
<dbReference type="EMBL" id="CAJNYV010004967">
    <property type="protein sequence ID" value="CAF3710621.1"/>
    <property type="molecule type" value="Genomic_DNA"/>
</dbReference>
<gene>
    <name evidence="3" type="ORF">HFQ381_LOCUS11565</name>
    <name evidence="2" type="ORF">KIK155_LOCUS27296</name>
    <name evidence="5" type="ORF">QYT958_LOCUS28061</name>
    <name evidence="4" type="ORF">TOA249_LOCUS16712</name>
</gene>
<dbReference type="EMBL" id="CAJOBR010007436">
    <property type="protein sequence ID" value="CAF4862963.1"/>
    <property type="molecule type" value="Genomic_DNA"/>
</dbReference>
<protein>
    <submittedName>
        <fullName evidence="2">Uncharacterized protein</fullName>
    </submittedName>
</protein>
<evidence type="ECO:0000313" key="5">
    <source>
        <dbReference type="EMBL" id="CAF4862963.1"/>
    </source>
</evidence>
<accession>A0A818VCB4</accession>
<evidence type="ECO:0000313" key="4">
    <source>
        <dbReference type="EMBL" id="CAF4695377.1"/>
    </source>
</evidence>
<evidence type="ECO:0000256" key="1">
    <source>
        <dbReference type="SAM" id="Phobius"/>
    </source>
</evidence>
<dbReference type="AlphaFoldDB" id="A0A818VCB4"/>
<keyword evidence="1" id="KW-1133">Transmembrane helix</keyword>
<organism evidence="2 6">
    <name type="scientific">Rotaria socialis</name>
    <dbReference type="NCBI Taxonomy" id="392032"/>
    <lineage>
        <taxon>Eukaryota</taxon>
        <taxon>Metazoa</taxon>
        <taxon>Spiralia</taxon>
        <taxon>Gnathifera</taxon>
        <taxon>Rotifera</taxon>
        <taxon>Eurotatoria</taxon>
        <taxon>Bdelloidea</taxon>
        <taxon>Philodinida</taxon>
        <taxon>Philodinidae</taxon>
        <taxon>Rotaria</taxon>
    </lineage>
</organism>
<proteinExistence type="predicted"/>
<dbReference type="Proteomes" id="UP000663865">
    <property type="component" value="Unassembled WGS sequence"/>
</dbReference>
<reference evidence="2" key="1">
    <citation type="submission" date="2021-02" db="EMBL/GenBank/DDBJ databases">
        <authorList>
            <person name="Nowell W R."/>
        </authorList>
    </citation>
    <scope>NUCLEOTIDE SEQUENCE</scope>
</reference>
<dbReference type="Proteomes" id="UP000663848">
    <property type="component" value="Unassembled WGS sequence"/>
</dbReference>
<evidence type="ECO:0000313" key="6">
    <source>
        <dbReference type="Proteomes" id="UP000663865"/>
    </source>
</evidence>
<evidence type="ECO:0000313" key="3">
    <source>
        <dbReference type="EMBL" id="CAF4269263.1"/>
    </source>
</evidence>
<dbReference type="Proteomes" id="UP000663851">
    <property type="component" value="Unassembled WGS sequence"/>
</dbReference>
<feature type="transmembrane region" description="Helical" evidence="1">
    <location>
        <begin position="87"/>
        <end position="115"/>
    </location>
</feature>
<dbReference type="EMBL" id="CAJOBO010000670">
    <property type="protein sequence ID" value="CAF4269263.1"/>
    <property type="molecule type" value="Genomic_DNA"/>
</dbReference>
<keyword evidence="1" id="KW-0812">Transmembrane</keyword>
<dbReference type="EMBL" id="CAJOBS010001153">
    <property type="protein sequence ID" value="CAF4695377.1"/>
    <property type="molecule type" value="Genomic_DNA"/>
</dbReference>